<keyword evidence="2" id="KW-0547">Nucleotide-binding</keyword>
<dbReference type="PANTHER" id="PTHR30595">
    <property type="entry name" value="GLPR-RELATED TRANSCRIPTIONAL REPRESSOR"/>
    <property type="match status" value="1"/>
</dbReference>
<keyword evidence="2" id="KW-0347">Helicase</keyword>
<dbReference type="Gene3D" id="3.30.950.30">
    <property type="entry name" value="Schlafen, AAA domain"/>
    <property type="match status" value="1"/>
</dbReference>
<evidence type="ECO:0000313" key="2">
    <source>
        <dbReference type="EMBL" id="SEF43319.1"/>
    </source>
</evidence>
<dbReference type="InterPro" id="IPR038475">
    <property type="entry name" value="RecG_C_sf"/>
</dbReference>
<accession>A0A1H5RYB4</accession>
<reference evidence="2 3" key="1">
    <citation type="submission" date="2016-10" db="EMBL/GenBank/DDBJ databases">
        <authorList>
            <person name="de Groot N.N."/>
        </authorList>
    </citation>
    <scope>NUCLEOTIDE SEQUENCE [LARGE SCALE GENOMIC DNA]</scope>
    <source>
        <strain evidence="2 3">AR32</strain>
    </source>
</reference>
<dbReference type="InterPro" id="IPR011991">
    <property type="entry name" value="ArsR-like_HTH"/>
</dbReference>
<evidence type="ECO:0000313" key="3">
    <source>
        <dbReference type="Proteomes" id="UP000236735"/>
    </source>
</evidence>
<dbReference type="Gene3D" id="3.30.565.60">
    <property type="match status" value="1"/>
</dbReference>
<dbReference type="Proteomes" id="UP000236735">
    <property type="component" value="Unassembled WGS sequence"/>
</dbReference>
<dbReference type="SUPFAM" id="SSF46785">
    <property type="entry name" value="Winged helix' DNA-binding domain"/>
    <property type="match status" value="1"/>
</dbReference>
<dbReference type="PANTHER" id="PTHR30595:SF6">
    <property type="entry name" value="SCHLAFEN ALBA-2 DOMAIN-CONTAINING PROTEIN"/>
    <property type="match status" value="1"/>
</dbReference>
<dbReference type="InterPro" id="IPR019885">
    <property type="entry name" value="Tscrpt_reg_HTH_AsnC-type_CS"/>
</dbReference>
<organism evidence="2 3">
    <name type="scientific">Xylanibacter ruminicola</name>
    <name type="common">Prevotella ruminicola</name>
    <dbReference type="NCBI Taxonomy" id="839"/>
    <lineage>
        <taxon>Bacteria</taxon>
        <taxon>Pseudomonadati</taxon>
        <taxon>Bacteroidota</taxon>
        <taxon>Bacteroidia</taxon>
        <taxon>Bacteroidales</taxon>
        <taxon>Prevotellaceae</taxon>
        <taxon>Xylanibacter</taxon>
    </lineage>
</organism>
<keyword evidence="2" id="KW-0067">ATP-binding</keyword>
<dbReference type="Pfam" id="PF13412">
    <property type="entry name" value="HTH_24"/>
    <property type="match status" value="1"/>
</dbReference>
<proteinExistence type="predicted"/>
<dbReference type="Pfam" id="PF04326">
    <property type="entry name" value="SLFN_AlbA_2"/>
    <property type="match status" value="1"/>
</dbReference>
<feature type="domain" description="Schlafen AlbA-2" evidence="1">
    <location>
        <begin position="17"/>
        <end position="144"/>
    </location>
</feature>
<gene>
    <name evidence="2" type="ORF">SAMN05216354_0409</name>
</gene>
<keyword evidence="2" id="KW-0378">Hydrolase</keyword>
<dbReference type="Pfam" id="PF13749">
    <property type="entry name" value="HATPase_c_4"/>
    <property type="match status" value="1"/>
</dbReference>
<dbReference type="PRINTS" id="PR00033">
    <property type="entry name" value="HTHASNC"/>
</dbReference>
<dbReference type="InterPro" id="IPR000485">
    <property type="entry name" value="AsnC-type_HTH_dom"/>
</dbReference>
<dbReference type="PROSITE" id="PS00519">
    <property type="entry name" value="HTH_ASNC_1"/>
    <property type="match status" value="1"/>
</dbReference>
<dbReference type="InterPro" id="IPR038461">
    <property type="entry name" value="Schlafen_AlbA_2_dom_sf"/>
</dbReference>
<dbReference type="InterPro" id="IPR007421">
    <property type="entry name" value="Schlafen_AlbA_2_dom"/>
</dbReference>
<dbReference type="CDD" id="cd00090">
    <property type="entry name" value="HTH_ARSR"/>
    <property type="match status" value="1"/>
</dbReference>
<dbReference type="Gene3D" id="1.10.10.10">
    <property type="entry name" value="Winged helix-like DNA-binding domain superfamily/Winged helix DNA-binding domain"/>
    <property type="match status" value="1"/>
</dbReference>
<dbReference type="RefSeq" id="WP_103915004.1">
    <property type="nucleotide sequence ID" value="NZ_FNUV01000001.1"/>
</dbReference>
<sequence>MALPINIEDLLNKRKIEGNRIEFKKGWNPADIYHSICAFANDFDNLGGGYILVGVEQHDNGLAKRPVSGINIEAVDGILKQMVGFNNMFDPYYLPRISVEEVDGQQVLVIWAPSGVNRPYAIPMDVQAKVKQMRYYVRSGSSSIIAKGEVLDELRDMANRVPFDERPNPNIAMSDISMVLLRDYLATIGSKLEASLFTQPLVETLEQMELMAGPTENRMIKNVAAMMFCEHPEKFFPYTQVEIVVFPDGKVKNPQNFTEKTFKGSIPQIIKQTMDFFSTNILYETVEKVSGKQEANRYWNYPYDALEEAVVNSLYHRDYAQHEPVEITIEPEGISILNCPGPDRSIPMSAIEKGDILKSRRYRNRRLGDFLKELDLTEGRSTGVPTIQEKLADNGSLRATFETTEDRLTFLIHIPVHAGCGNKPATEKTTVITTEKSAIGSEKKGSGSEKSSEKNQAIISAIRLNPKVTAAEIAMKLGVSSRAVEKRIKTLRENGVIRRIGGDKGGYWEVIENGIEQ</sequence>
<evidence type="ECO:0000259" key="1">
    <source>
        <dbReference type="Pfam" id="PF04326"/>
    </source>
</evidence>
<dbReference type="EMBL" id="FNUV01000001">
    <property type="protein sequence ID" value="SEF43319.1"/>
    <property type="molecule type" value="Genomic_DNA"/>
</dbReference>
<dbReference type="InterPro" id="IPR036388">
    <property type="entry name" value="WH-like_DNA-bd_sf"/>
</dbReference>
<dbReference type="InterPro" id="IPR036390">
    <property type="entry name" value="WH_DNA-bd_sf"/>
</dbReference>
<dbReference type="AlphaFoldDB" id="A0A1H5RYB4"/>
<name>A0A1H5RYB4_XYLRU</name>
<dbReference type="GO" id="GO:0006355">
    <property type="term" value="P:regulation of DNA-templated transcription"/>
    <property type="evidence" value="ECO:0007669"/>
    <property type="project" value="UniProtKB-ARBA"/>
</dbReference>
<dbReference type="GO" id="GO:0043565">
    <property type="term" value="F:sequence-specific DNA binding"/>
    <property type="evidence" value="ECO:0007669"/>
    <property type="project" value="InterPro"/>
</dbReference>
<dbReference type="GO" id="GO:0004386">
    <property type="term" value="F:helicase activity"/>
    <property type="evidence" value="ECO:0007669"/>
    <property type="project" value="UniProtKB-KW"/>
</dbReference>
<protein>
    <submittedName>
        <fullName evidence="2">ATP-dependent DNA helicase RecG</fullName>
    </submittedName>
</protein>